<organism evidence="1 2">
    <name type="scientific">Pseudomonas vancouverensis</name>
    <dbReference type="NCBI Taxonomy" id="95300"/>
    <lineage>
        <taxon>Bacteria</taxon>
        <taxon>Pseudomonadati</taxon>
        <taxon>Pseudomonadota</taxon>
        <taxon>Gammaproteobacteria</taxon>
        <taxon>Pseudomonadales</taxon>
        <taxon>Pseudomonadaceae</taxon>
        <taxon>Pseudomonas</taxon>
    </lineage>
</organism>
<dbReference type="EMBL" id="RRZK01000032">
    <property type="protein sequence ID" value="TDB57823.1"/>
    <property type="molecule type" value="Genomic_DNA"/>
</dbReference>
<dbReference type="InterPro" id="IPR002763">
    <property type="entry name" value="DUF72"/>
</dbReference>
<evidence type="ECO:0000313" key="1">
    <source>
        <dbReference type="EMBL" id="TDB57823.1"/>
    </source>
</evidence>
<proteinExistence type="predicted"/>
<dbReference type="RefSeq" id="WP_093230304.1">
    <property type="nucleotide sequence ID" value="NZ_LT629803.1"/>
</dbReference>
<evidence type="ECO:0000313" key="2">
    <source>
        <dbReference type="Proteomes" id="UP000295254"/>
    </source>
</evidence>
<sequence>MMLPYYLGCPSWSENAWRDYLYPQDAKPAEFLQLYSQVFNAVEGNTTFYASPAASTVQRWAETMPAHFRFTAKFPGEISHGGDLREQLTAAETFLNLLSPLGERVSPLWLQLSKAFTPQRLPELAGFIDALERPLAVEVRHDDFFAKGDSERLLNRLLLDRGVERICLDPRALFSCTSTEPSVLHAQAKKPRVPPRPAAFTQCPQVRFIGHPELEANDRFLAEWVEKIAQWIEEGRTPYIFLHTADNLLAAKLAQRFHARLMLRLPGLPALPELYREPAAEQLGLL</sequence>
<gene>
    <name evidence="1" type="ORF">EIY72_25150</name>
</gene>
<dbReference type="OrthoDB" id="9780310at2"/>
<dbReference type="PANTHER" id="PTHR30348">
    <property type="entry name" value="UNCHARACTERIZED PROTEIN YECE"/>
    <property type="match status" value="1"/>
</dbReference>
<accession>A0A4R4JTG8</accession>
<dbReference type="Proteomes" id="UP000295254">
    <property type="component" value="Unassembled WGS sequence"/>
</dbReference>
<name>A0A4R4JTG8_PSEVA</name>
<dbReference type="AlphaFoldDB" id="A0A4R4JTG8"/>
<dbReference type="Pfam" id="PF01904">
    <property type="entry name" value="DUF72"/>
    <property type="match status" value="1"/>
</dbReference>
<protein>
    <submittedName>
        <fullName evidence="1">DUF72 domain-containing protein</fullName>
    </submittedName>
</protein>
<dbReference type="SUPFAM" id="SSF117396">
    <property type="entry name" value="TM1631-like"/>
    <property type="match status" value="1"/>
</dbReference>
<dbReference type="Gene3D" id="3.20.20.410">
    <property type="entry name" value="Protein of unknown function UPF0759"/>
    <property type="match status" value="1"/>
</dbReference>
<keyword evidence="2" id="KW-1185">Reference proteome</keyword>
<reference evidence="2" key="1">
    <citation type="journal article" date="2019" name="bioRxiv">
        <title>Bacterially produced spermidine induces plant systemic susceptibility to pathogens.</title>
        <authorList>
            <person name="Melnyk R.A."/>
            <person name="Beskrovnaya P.A."/>
            <person name="Liu Z."/>
            <person name="Song Y."/>
            <person name="Haney C.H."/>
        </authorList>
    </citation>
    <scope>NUCLEOTIDE SEQUENCE [LARGE SCALE GENOMIC DNA]</scope>
    <source>
        <strain evidence="2">Dha-51</strain>
    </source>
</reference>
<dbReference type="PANTHER" id="PTHR30348:SF9">
    <property type="entry name" value="UPF0759 PROTEIN YECE"/>
    <property type="match status" value="1"/>
</dbReference>
<dbReference type="InterPro" id="IPR036520">
    <property type="entry name" value="UPF0759_sf"/>
</dbReference>
<comment type="caution">
    <text evidence="1">The sequence shown here is derived from an EMBL/GenBank/DDBJ whole genome shotgun (WGS) entry which is preliminary data.</text>
</comment>